<proteinExistence type="predicted"/>
<dbReference type="Proteomes" id="UP000075737">
    <property type="component" value="Unassembled WGS sequence"/>
</dbReference>
<gene>
    <name evidence="1" type="ORF">ATZ99_04470</name>
</gene>
<name>A0A162MVA7_9FIRM</name>
<evidence type="ECO:0000313" key="1">
    <source>
        <dbReference type="EMBL" id="KYO67807.1"/>
    </source>
</evidence>
<dbReference type="AlphaFoldDB" id="A0A162MVA7"/>
<dbReference type="RefSeq" id="WP_068747621.1">
    <property type="nucleotide sequence ID" value="NZ_LOHZ01000020.1"/>
</dbReference>
<organism evidence="1 2">
    <name type="scientific">Thermovenabulum gondwanense</name>
    <dbReference type="NCBI Taxonomy" id="520767"/>
    <lineage>
        <taxon>Bacteria</taxon>
        <taxon>Bacillati</taxon>
        <taxon>Bacillota</taxon>
        <taxon>Clostridia</taxon>
        <taxon>Thermosediminibacterales</taxon>
        <taxon>Thermosediminibacteraceae</taxon>
        <taxon>Thermovenabulum</taxon>
    </lineage>
</organism>
<protein>
    <recommendedName>
        <fullName evidence="3">DUF3006 domain-containing protein</fullName>
    </recommendedName>
</protein>
<keyword evidence="2" id="KW-1185">Reference proteome</keyword>
<evidence type="ECO:0000313" key="2">
    <source>
        <dbReference type="Proteomes" id="UP000075737"/>
    </source>
</evidence>
<reference evidence="1 2" key="1">
    <citation type="submission" date="2015-12" db="EMBL/GenBank/DDBJ databases">
        <title>Draft genome of Thermovenabulum gondwanense isolated from a red thermophilic microbial mat colonisisng an outflow channel of a bore well.</title>
        <authorList>
            <person name="Patel B.K."/>
        </authorList>
    </citation>
    <scope>NUCLEOTIDE SEQUENCE [LARGE SCALE GENOMIC DNA]</scope>
    <source>
        <strain evidence="1 2">R270</strain>
    </source>
</reference>
<comment type="caution">
    <text evidence="1">The sequence shown here is derived from an EMBL/GenBank/DDBJ whole genome shotgun (WGS) entry which is preliminary data.</text>
</comment>
<dbReference type="OrthoDB" id="164847at2"/>
<accession>A0A162MVA7</accession>
<dbReference type="Pfam" id="PF11213">
    <property type="entry name" value="DUF3006"/>
    <property type="match status" value="1"/>
</dbReference>
<sequence length="71" mass="8272">MSKKGVIDRFEGGYAVVELFDKSIINIERILLPHEAKEGDVIDIETYNIDKEETEKIKVEVNKIARYLFEE</sequence>
<dbReference type="STRING" id="520767.ATZ99_04470"/>
<evidence type="ECO:0008006" key="3">
    <source>
        <dbReference type="Google" id="ProtNLM"/>
    </source>
</evidence>
<dbReference type="Gene3D" id="6.20.120.50">
    <property type="match status" value="1"/>
</dbReference>
<dbReference type="InterPro" id="IPR021377">
    <property type="entry name" value="DUF3006"/>
</dbReference>
<dbReference type="EMBL" id="LOHZ01000020">
    <property type="protein sequence ID" value="KYO67807.1"/>
    <property type="molecule type" value="Genomic_DNA"/>
</dbReference>